<dbReference type="Proteomes" id="UP000663848">
    <property type="component" value="Unassembled WGS sequence"/>
</dbReference>
<feature type="domain" description="DNA-directed RNA polymerase RpoA/D/Rpb3-type" evidence="3">
    <location>
        <begin position="2"/>
        <end position="64"/>
    </location>
</feature>
<dbReference type="GO" id="GO:0005736">
    <property type="term" value="C:RNA polymerase I complex"/>
    <property type="evidence" value="ECO:0007669"/>
    <property type="project" value="TreeGrafter"/>
</dbReference>
<evidence type="ECO:0000313" key="4">
    <source>
        <dbReference type="EMBL" id="CAF4795115.1"/>
    </source>
</evidence>
<dbReference type="GO" id="GO:0006351">
    <property type="term" value="P:DNA-templated transcription"/>
    <property type="evidence" value="ECO:0007669"/>
    <property type="project" value="InterPro"/>
</dbReference>
<reference evidence="4" key="1">
    <citation type="submission" date="2021-02" db="EMBL/GenBank/DDBJ databases">
        <authorList>
            <person name="Nowell W R."/>
        </authorList>
    </citation>
    <scope>NUCLEOTIDE SEQUENCE</scope>
</reference>
<comment type="caution">
    <text evidence="4">The sequence shown here is derived from an EMBL/GenBank/DDBJ whole genome shotgun (WGS) entry which is preliminary data.</text>
</comment>
<proteinExistence type="predicted"/>
<sequence>HRRAVVSKPRLDMCSREALRYPAFKDSVELNKIRDHFIFSIESVGALRPDQLFIDSIKLLMAKCDRLLQEIDVSIESVGALRPDQLFIDSIKLLMAKCDRLLQEIDGNINN</sequence>
<dbReference type="GO" id="GO:0046983">
    <property type="term" value="F:protein dimerization activity"/>
    <property type="evidence" value="ECO:0007669"/>
    <property type="project" value="InterPro"/>
</dbReference>
<keyword evidence="1" id="KW-0240">DNA-directed RNA polymerase</keyword>
<dbReference type="InterPro" id="IPR011263">
    <property type="entry name" value="DNA-dir_RNA_pol_RpoA/D/Rpb3"/>
</dbReference>
<dbReference type="PANTHER" id="PTHR11800:SF13">
    <property type="entry name" value="DNA-DIRECTED RNA POLYMERASES I AND III SUBUNIT RPAC1"/>
    <property type="match status" value="1"/>
</dbReference>
<dbReference type="GO" id="GO:0003899">
    <property type="term" value="F:DNA-directed RNA polymerase activity"/>
    <property type="evidence" value="ECO:0007669"/>
    <property type="project" value="InterPro"/>
</dbReference>
<organism evidence="4 5">
    <name type="scientific">Rotaria socialis</name>
    <dbReference type="NCBI Taxonomy" id="392032"/>
    <lineage>
        <taxon>Eukaryota</taxon>
        <taxon>Metazoa</taxon>
        <taxon>Spiralia</taxon>
        <taxon>Gnathifera</taxon>
        <taxon>Rotifera</taxon>
        <taxon>Eurotatoria</taxon>
        <taxon>Bdelloidea</taxon>
        <taxon>Philodinida</taxon>
        <taxon>Philodinidae</taxon>
        <taxon>Rotaria</taxon>
    </lineage>
</organism>
<dbReference type="EMBL" id="CAJOBR010004778">
    <property type="protein sequence ID" value="CAF4795115.1"/>
    <property type="molecule type" value="Genomic_DNA"/>
</dbReference>
<dbReference type="AlphaFoldDB" id="A0A821P441"/>
<gene>
    <name evidence="4" type="ORF">QYT958_LOCUS23522</name>
</gene>
<dbReference type="GO" id="GO:0005666">
    <property type="term" value="C:RNA polymerase III complex"/>
    <property type="evidence" value="ECO:0007669"/>
    <property type="project" value="TreeGrafter"/>
</dbReference>
<evidence type="ECO:0000313" key="5">
    <source>
        <dbReference type="Proteomes" id="UP000663848"/>
    </source>
</evidence>
<dbReference type="Gene3D" id="3.30.1360.10">
    <property type="entry name" value="RNA polymerase, RBP11-like subunit"/>
    <property type="match status" value="2"/>
</dbReference>
<name>A0A821P441_9BILA</name>
<dbReference type="InterPro" id="IPR036603">
    <property type="entry name" value="RBP11-like"/>
</dbReference>
<dbReference type="Pfam" id="PF01193">
    <property type="entry name" value="RNA_pol_L"/>
    <property type="match status" value="1"/>
</dbReference>
<feature type="non-terminal residue" evidence="4">
    <location>
        <position position="1"/>
    </location>
</feature>
<dbReference type="InterPro" id="IPR050518">
    <property type="entry name" value="Rpo3/RPB3_RNA_Pol_subunit"/>
</dbReference>
<accession>A0A821P441</accession>
<protein>
    <recommendedName>
        <fullName evidence="3">DNA-directed RNA polymerase RpoA/D/Rpb3-type domain-containing protein</fullName>
    </recommendedName>
</protein>
<evidence type="ECO:0000256" key="2">
    <source>
        <dbReference type="ARBA" id="ARBA00023163"/>
    </source>
</evidence>
<dbReference type="PANTHER" id="PTHR11800">
    <property type="entry name" value="DNA-DIRECTED RNA POLYMERASE"/>
    <property type="match status" value="1"/>
</dbReference>
<dbReference type="SUPFAM" id="SSF55257">
    <property type="entry name" value="RBP11-like subunits of RNA polymerase"/>
    <property type="match status" value="2"/>
</dbReference>
<keyword evidence="2" id="KW-0804">Transcription</keyword>
<evidence type="ECO:0000256" key="1">
    <source>
        <dbReference type="ARBA" id="ARBA00022478"/>
    </source>
</evidence>
<evidence type="ECO:0000259" key="3">
    <source>
        <dbReference type="Pfam" id="PF01193"/>
    </source>
</evidence>